<dbReference type="PANTHER" id="PTHR31891:SF1">
    <property type="entry name" value="FORMAMIDASE C869.04-RELATED"/>
    <property type="match status" value="1"/>
</dbReference>
<dbReference type="SUPFAM" id="SSF141130">
    <property type="entry name" value="Acetamidase/Formamidase-like"/>
    <property type="match status" value="1"/>
</dbReference>
<dbReference type="AlphaFoldDB" id="A0A4R3J7B4"/>
<evidence type="ECO:0000313" key="2">
    <source>
        <dbReference type="Proteomes" id="UP000295304"/>
    </source>
</evidence>
<organism evidence="1 2">
    <name type="scientific">Varunaivibrio sulfuroxidans</name>
    <dbReference type="NCBI Taxonomy" id="1773489"/>
    <lineage>
        <taxon>Bacteria</taxon>
        <taxon>Pseudomonadati</taxon>
        <taxon>Pseudomonadota</taxon>
        <taxon>Alphaproteobacteria</taxon>
        <taxon>Rhodospirillales</taxon>
        <taxon>Magnetovibrionaceae</taxon>
        <taxon>Varunaivibrio</taxon>
    </lineage>
</organism>
<dbReference type="RefSeq" id="WP_132939572.1">
    <property type="nucleotide sequence ID" value="NZ_CP119676.1"/>
</dbReference>
<dbReference type="EMBL" id="SLZW01000008">
    <property type="protein sequence ID" value="TCS61274.1"/>
    <property type="molecule type" value="Genomic_DNA"/>
</dbReference>
<reference evidence="1 2" key="1">
    <citation type="submission" date="2019-03" db="EMBL/GenBank/DDBJ databases">
        <title>Genomic Encyclopedia of Type Strains, Phase IV (KMG-IV): sequencing the most valuable type-strain genomes for metagenomic binning, comparative biology and taxonomic classification.</title>
        <authorList>
            <person name="Goeker M."/>
        </authorList>
    </citation>
    <scope>NUCLEOTIDE SEQUENCE [LARGE SCALE GENOMIC DNA]</scope>
    <source>
        <strain evidence="1 2">DSM 101688</strain>
    </source>
</reference>
<dbReference type="Pfam" id="PF03069">
    <property type="entry name" value="FmdA_AmdA"/>
    <property type="match status" value="1"/>
</dbReference>
<name>A0A4R3J7B4_9PROT</name>
<protein>
    <submittedName>
        <fullName evidence="1">Formamidase</fullName>
    </submittedName>
</protein>
<dbReference type="OrthoDB" id="9785236at2"/>
<dbReference type="Proteomes" id="UP000295304">
    <property type="component" value="Unassembled WGS sequence"/>
</dbReference>
<keyword evidence="2" id="KW-1185">Reference proteome</keyword>
<dbReference type="PANTHER" id="PTHR31891">
    <property type="entry name" value="FORMAMIDASE C869.04-RELATED"/>
    <property type="match status" value="1"/>
</dbReference>
<dbReference type="InterPro" id="IPR004304">
    <property type="entry name" value="FmdA_AmdA"/>
</dbReference>
<comment type="caution">
    <text evidence="1">The sequence shown here is derived from an EMBL/GenBank/DDBJ whole genome shotgun (WGS) entry which is preliminary data.</text>
</comment>
<proteinExistence type="predicted"/>
<evidence type="ECO:0000313" key="1">
    <source>
        <dbReference type="EMBL" id="TCS61274.1"/>
    </source>
</evidence>
<sequence length="444" mass="47098">MALAKKRISPEQVKAQRNVVVQTYTNGILDPNQPMLGPVEDGGTIIANTAPGCWGPMITPRLRGGHEVTQPVYVEGATPGDAVALRIRQVTVTSIATSSGHDTSPEGYFLGDPYVAARCPTCDKLWPETHVEGIGPKAVICDDCGNPVTPFQFVHGYTVVFDDTRRVGVTMPKAAAEKIAANAAHYAVLPDGSVQHPILTFAASDMAGVMVRMRPFMGQLGSTPSMPMPDSHNAGDFGPFLVGAPHPYAITKEDLAKHRTDGHLDIDAVRAGAILVVPVKVEGAGIYMGDMHALQGDGEIAGHTMDVAGSVTLQVEVVKGRALDGPVLFPLVEDLPPLARPFNDRERAKAQQLAQQWGLDALEESAPISIVGSGPNLNDATENGLRRAADLLDMSVAEVRNRATVTGAIEIGRSPGVVQVTFLAPMCKLEQAGLAKFAREQYGL</sequence>
<dbReference type="Gene3D" id="2.60.120.580">
    <property type="entry name" value="Acetamidase/Formamidase-like domains"/>
    <property type="match status" value="2"/>
</dbReference>
<accession>A0A4R3J7B4</accession>
<gene>
    <name evidence="1" type="ORF">EDD55_10873</name>
</gene>
<dbReference type="GO" id="GO:0016811">
    <property type="term" value="F:hydrolase activity, acting on carbon-nitrogen (but not peptide) bonds, in linear amides"/>
    <property type="evidence" value="ECO:0007669"/>
    <property type="project" value="InterPro"/>
</dbReference>